<dbReference type="EMBL" id="JANBPK010000823">
    <property type="protein sequence ID" value="KAJ2930707.1"/>
    <property type="molecule type" value="Genomic_DNA"/>
</dbReference>
<reference evidence="3" key="1">
    <citation type="submission" date="2022-06" db="EMBL/GenBank/DDBJ databases">
        <title>Genome Sequence of Candolleomyces eurysporus.</title>
        <authorList>
            <person name="Buettner E."/>
        </authorList>
    </citation>
    <scope>NUCLEOTIDE SEQUENCE</scope>
    <source>
        <strain evidence="3">VTCC 930004</strain>
    </source>
</reference>
<feature type="domain" description="Nephrocystin 3-like N-terminal" evidence="2">
    <location>
        <begin position="119"/>
        <end position="166"/>
    </location>
</feature>
<organism evidence="3 4">
    <name type="scientific">Candolleomyces eurysporus</name>
    <dbReference type="NCBI Taxonomy" id="2828524"/>
    <lineage>
        <taxon>Eukaryota</taxon>
        <taxon>Fungi</taxon>
        <taxon>Dikarya</taxon>
        <taxon>Basidiomycota</taxon>
        <taxon>Agaricomycotina</taxon>
        <taxon>Agaricomycetes</taxon>
        <taxon>Agaricomycetidae</taxon>
        <taxon>Agaricales</taxon>
        <taxon>Agaricineae</taxon>
        <taxon>Psathyrellaceae</taxon>
        <taxon>Candolleomyces</taxon>
    </lineage>
</organism>
<dbReference type="AlphaFoldDB" id="A0A9W8J9P6"/>
<evidence type="ECO:0000313" key="3">
    <source>
        <dbReference type="EMBL" id="KAJ2930707.1"/>
    </source>
</evidence>
<dbReference type="Gene3D" id="3.40.50.300">
    <property type="entry name" value="P-loop containing nucleotide triphosphate hydrolases"/>
    <property type="match status" value="1"/>
</dbReference>
<evidence type="ECO:0000256" key="1">
    <source>
        <dbReference type="ARBA" id="ARBA00022737"/>
    </source>
</evidence>
<keyword evidence="4" id="KW-1185">Reference proteome</keyword>
<gene>
    <name evidence="3" type="ORF">H1R20_g6384</name>
</gene>
<dbReference type="InterPro" id="IPR056884">
    <property type="entry name" value="NPHP3-like_N"/>
</dbReference>
<evidence type="ECO:0000259" key="2">
    <source>
        <dbReference type="Pfam" id="PF24883"/>
    </source>
</evidence>
<dbReference type="Pfam" id="PF24883">
    <property type="entry name" value="NPHP3_N"/>
    <property type="match status" value="2"/>
</dbReference>
<comment type="caution">
    <text evidence="3">The sequence shown here is derived from an EMBL/GenBank/DDBJ whole genome shotgun (WGS) entry which is preliminary data.</text>
</comment>
<name>A0A9W8J9P6_9AGAR</name>
<dbReference type="OrthoDB" id="4760524at2759"/>
<accession>A0A9W8J9P6</accession>
<evidence type="ECO:0000313" key="4">
    <source>
        <dbReference type="Proteomes" id="UP001140091"/>
    </source>
</evidence>
<dbReference type="PANTHER" id="PTHR10039:SF14">
    <property type="entry name" value="NACHT DOMAIN-CONTAINING PROTEIN"/>
    <property type="match status" value="1"/>
</dbReference>
<sequence length="1278" mass="144016">MPNHSINNAGRVENANFGDNFGIVNQSTRSIDASAHWHRPRIDQQTNVAGNQYNVHSGEDLIRRLNPILDASHARNRKRSPPDSECFPGTREEPIQEIIVWADAGETAVIGHGVLAETLANGPFLIVVDGLDECEDKQGVEEFIDHMLNFFEEHPNIPLRVFIASRVEQHIRGRLETDGVQLGNLNSHSARKDIERFLQASFQIAAKRDRVIRAYIQRRGSWPTQLDMNKLIDHINGSFVLASTMFKYIVQPAAEEDSTTPMDRLPLTLEMNGLDGLYAQALARSQHLAHFSEIISTIALLGEPLPIIGIATLLGIEAFEVIRVLLNLQAIIHVPGTDEEGEVTLCHTSLRDFLTTKSRSGSFFVPPLFHLYLSYFSFSSALENGHELARVYGRDYFDSHWQSFARSGTYDFIQEIERFKSLQPLFVDRLPYHTFFCSIFFHALLMMEPLLWNEDSYLLTECIKQLALAVECPNHRIRLWLEGDLPHDAGDYQECPFRLSERTHEALHHDLQRVSTAIHANFPELLGPRSTGREENFVFHSHRLSGIDIFNTLDWIVARARLKWEELKITPNPPLELSMSFDWTGLYPTFRFDAVLAVLDSNPVSTSSDSDSEQFENLSGAHGFQLGQQTVNLIAGNLNQYLLNEKDLVLRLNPITDASHTRNRTTSPPDSACFPGTRGGAIKAITCWADTRIVPIGSTTTAHVYWFHGFAGSGKSAISLEIAKIYAGSGRLLASYFFFRNAGDRSRMNRFAVTLASQLAAAVPSAASFIEAAIDTEPGLLTQGVSLTTQMERLVYHPFQAAVKRGLILTTLLKGPFLIVIDGLDECEDKQGIEEFITHMLDFFKRYPSIPLRVFIASRVEQHIHAHLKVDGVLLGNLDDYSPDEDIDAFLQASFQVAVKQDPIIQAYIHEHGNWPTMPDMGKLTRHIRGSFVLASTIFKFIVQPATEADPTTPMDRLPLTLEMNGLDDLYAQILARSQHLPHSREIISTIALLLRPLPIVGISTLLGIKAFEVIRVLLNLQAIIHVPGIEEEGDITLCHTSLGDFLTIKSRSGFFFVPPSFHLHLSYYCFSTIFNTPDGRAHDYGKQYFKAHRRAFSQLSEARDFLSEIDQFKAGQPQLVDRLPYHAFLCSMLFNMLFLVKPQPLDDSLYLLTECTKQLALAAECSDCRIQLWLEKDIPYFIMTELTRTFQLTENAYKALQHDLQRASTAIPASVCLSSLILYRIIQLKTPIQLPRILGQQAFSNRKEKEFVIAPLLLSGISISTVRQIKSLRYESS</sequence>
<dbReference type="SUPFAM" id="SSF52540">
    <property type="entry name" value="P-loop containing nucleoside triphosphate hydrolases"/>
    <property type="match status" value="1"/>
</dbReference>
<dbReference type="PANTHER" id="PTHR10039">
    <property type="entry name" value="AMELOGENIN"/>
    <property type="match status" value="1"/>
</dbReference>
<feature type="non-terminal residue" evidence="3">
    <location>
        <position position="1278"/>
    </location>
</feature>
<feature type="domain" description="Nephrocystin 3-like N-terminal" evidence="2">
    <location>
        <begin position="700"/>
        <end position="859"/>
    </location>
</feature>
<protein>
    <recommendedName>
        <fullName evidence="2">Nephrocystin 3-like N-terminal domain-containing protein</fullName>
    </recommendedName>
</protein>
<dbReference type="Proteomes" id="UP001140091">
    <property type="component" value="Unassembled WGS sequence"/>
</dbReference>
<proteinExistence type="predicted"/>
<dbReference type="InterPro" id="IPR027417">
    <property type="entry name" value="P-loop_NTPase"/>
</dbReference>
<keyword evidence="1" id="KW-0677">Repeat</keyword>